<evidence type="ECO:0000256" key="4">
    <source>
        <dbReference type="ARBA" id="ARBA00022723"/>
    </source>
</evidence>
<keyword evidence="7" id="KW-1015">Disulfide bond</keyword>
<evidence type="ECO:0000256" key="5">
    <source>
        <dbReference type="ARBA" id="ARBA00022729"/>
    </source>
</evidence>
<dbReference type="Proteomes" id="UP000694548">
    <property type="component" value="Chromosome sgr05"/>
</dbReference>
<dbReference type="Ensembl" id="ENSNFUT00015037495.1">
    <property type="protein sequence ID" value="ENSNFUP00015035908.1"/>
    <property type="gene ID" value="ENSNFUG00015017407.1"/>
</dbReference>
<protein>
    <recommendedName>
        <fullName evidence="9">Pentraxin (PTX) domain-containing protein</fullName>
    </recommendedName>
</protein>
<proteinExistence type="inferred from homology"/>
<dbReference type="SUPFAM" id="SSF49899">
    <property type="entry name" value="Concanavalin A-like lectins/glucanases"/>
    <property type="match status" value="1"/>
</dbReference>
<accession>A0A8C6NZ42</accession>
<dbReference type="GO" id="GO:0005576">
    <property type="term" value="C:extracellular region"/>
    <property type="evidence" value="ECO:0007669"/>
    <property type="project" value="UniProtKB-SubCell"/>
</dbReference>
<evidence type="ECO:0000256" key="7">
    <source>
        <dbReference type="ARBA" id="ARBA00023157"/>
    </source>
</evidence>
<reference evidence="10" key="2">
    <citation type="submission" date="2025-08" db="UniProtKB">
        <authorList>
            <consortium name="Ensembl"/>
        </authorList>
    </citation>
    <scope>IDENTIFICATION</scope>
</reference>
<evidence type="ECO:0000256" key="8">
    <source>
        <dbReference type="ARBA" id="ARBA00038102"/>
    </source>
</evidence>
<dbReference type="InterPro" id="IPR013320">
    <property type="entry name" value="ConA-like_dom_sf"/>
</dbReference>
<evidence type="ECO:0000313" key="10">
    <source>
        <dbReference type="Ensembl" id="ENSNFUP00015035908.1"/>
    </source>
</evidence>
<reference evidence="10" key="3">
    <citation type="submission" date="2025-09" db="UniProtKB">
        <authorList>
            <consortium name="Ensembl"/>
        </authorList>
    </citation>
    <scope>IDENTIFICATION</scope>
</reference>
<comment type="cofactor">
    <cofactor evidence="1">
        <name>Ca(2+)</name>
        <dbReference type="ChEBI" id="CHEBI:29108"/>
    </cofactor>
</comment>
<evidence type="ECO:0000313" key="11">
    <source>
        <dbReference type="Proteomes" id="UP000694548"/>
    </source>
</evidence>
<organism evidence="10 11">
    <name type="scientific">Nothobranchius furzeri</name>
    <name type="common">Turquoise killifish</name>
    <dbReference type="NCBI Taxonomy" id="105023"/>
    <lineage>
        <taxon>Eukaryota</taxon>
        <taxon>Metazoa</taxon>
        <taxon>Chordata</taxon>
        <taxon>Craniata</taxon>
        <taxon>Vertebrata</taxon>
        <taxon>Euteleostomi</taxon>
        <taxon>Actinopterygii</taxon>
        <taxon>Neopterygii</taxon>
        <taxon>Teleostei</taxon>
        <taxon>Neoteleostei</taxon>
        <taxon>Acanthomorphata</taxon>
        <taxon>Ovalentaria</taxon>
        <taxon>Atherinomorphae</taxon>
        <taxon>Cyprinodontiformes</taxon>
        <taxon>Nothobranchiidae</taxon>
        <taxon>Nothobranchius</taxon>
    </lineage>
</organism>
<comment type="subcellular location">
    <subcellularLocation>
        <location evidence="2">Secreted</location>
    </subcellularLocation>
</comment>
<feature type="domain" description="Pentraxin (PTX)" evidence="9">
    <location>
        <begin position="38"/>
        <end position="118"/>
    </location>
</feature>
<keyword evidence="6" id="KW-0106">Calcium</keyword>
<dbReference type="GO" id="GO:0046872">
    <property type="term" value="F:metal ion binding"/>
    <property type="evidence" value="ECO:0007669"/>
    <property type="project" value="UniProtKB-KW"/>
</dbReference>
<sequence length="136" mass="14890">MLTTCAATIQGPLFSAFQGSCPASVLVMNCKSERVRNKNMECIVKNHESLYGELDNKPNMWLSLCTTQDSGSGLVQLWLNGKPVRKFLLSGGAIQAPSTTILGPEQDTRGGFDPQRQLDYQITGRVLIENKAIVCQ</sequence>
<comment type="similarity">
    <text evidence="8">Belongs to the pentraxin family.</text>
</comment>
<dbReference type="Pfam" id="PF00354">
    <property type="entry name" value="Pentaxin"/>
    <property type="match status" value="1"/>
</dbReference>
<evidence type="ECO:0000256" key="3">
    <source>
        <dbReference type="ARBA" id="ARBA00022525"/>
    </source>
</evidence>
<keyword evidence="4" id="KW-0479">Metal-binding</keyword>
<evidence type="ECO:0000259" key="9">
    <source>
        <dbReference type="Pfam" id="PF00354"/>
    </source>
</evidence>
<dbReference type="AlphaFoldDB" id="A0A8C6NZ42"/>
<evidence type="ECO:0000256" key="2">
    <source>
        <dbReference type="ARBA" id="ARBA00004613"/>
    </source>
</evidence>
<name>A0A8C6NZ42_NOTFU</name>
<keyword evidence="3" id="KW-0964">Secreted</keyword>
<evidence type="ECO:0000256" key="1">
    <source>
        <dbReference type="ARBA" id="ARBA00001913"/>
    </source>
</evidence>
<dbReference type="InterPro" id="IPR051005">
    <property type="entry name" value="Pentraxin_domain"/>
</dbReference>
<dbReference type="InterPro" id="IPR001759">
    <property type="entry name" value="PTX_dom"/>
</dbReference>
<evidence type="ECO:0000256" key="6">
    <source>
        <dbReference type="ARBA" id="ARBA00022837"/>
    </source>
</evidence>
<dbReference type="Gene3D" id="2.60.120.200">
    <property type="match status" value="1"/>
</dbReference>
<dbReference type="PANTHER" id="PTHR45869:SF7">
    <property type="entry name" value="C-REACTIVE PROTEIN"/>
    <property type="match status" value="1"/>
</dbReference>
<keyword evidence="11" id="KW-1185">Reference proteome</keyword>
<keyword evidence="5" id="KW-0732">Signal</keyword>
<dbReference type="PANTHER" id="PTHR45869">
    <property type="entry name" value="C-REACTIVE PROTEIN-RELATED"/>
    <property type="match status" value="1"/>
</dbReference>
<reference evidence="10" key="1">
    <citation type="submission" date="2014-08" db="EMBL/GenBank/DDBJ databases">
        <authorList>
            <person name="Senf B."/>
            <person name="Petzold A."/>
            <person name="Downie B.R."/>
            <person name="Koch P."/>
            <person name="Platzer M."/>
        </authorList>
    </citation>
    <scope>NUCLEOTIDE SEQUENCE [LARGE SCALE GENOMIC DNA]</scope>
    <source>
        <strain evidence="10">GRZ</strain>
    </source>
</reference>